<proteinExistence type="predicted"/>
<evidence type="ECO:0000259" key="1">
    <source>
        <dbReference type="Pfam" id="PF00535"/>
    </source>
</evidence>
<accession>A0A6L5WJU1</accession>
<dbReference type="AlphaFoldDB" id="A0A6L5WJU1"/>
<evidence type="ECO:0000313" key="3">
    <source>
        <dbReference type="Proteomes" id="UP000476338"/>
    </source>
</evidence>
<protein>
    <submittedName>
        <fullName evidence="2">Glycosyltransferase family 2 protein</fullName>
    </submittedName>
</protein>
<reference evidence="2 3" key="1">
    <citation type="submission" date="2019-09" db="EMBL/GenBank/DDBJ databases">
        <authorList>
            <person name="Silva M."/>
            <person name="Pereira G."/>
            <person name="Lopes-Da-Costa L."/>
            <person name="Silva E."/>
        </authorList>
    </citation>
    <scope>NUCLEOTIDE SEQUENCE [LARGE SCALE GENOMIC DNA]</scope>
    <source>
        <strain evidence="2 3">FMV-PI01</strain>
    </source>
</reference>
<dbReference type="CDD" id="cd04179">
    <property type="entry name" value="DPM_DPG-synthase_like"/>
    <property type="match status" value="1"/>
</dbReference>
<sequence>MDKICFLVPYYNHPQKIKILVDRLKSYQIHIILIDDGSSDKDVLEALGIDILTHSQNEGKGRALKTGFEYALKNGFTHAFQIDADMQHDLNKIDKFLEIYKNDKKSIICGYGKYDKTAPKSRIYGRKITNFWGYINTLGGHFEDFMIGMRIYPINNKVILKTKSNRMEFDIEILINYYKMGYKFKWIEVDINYDSISHFKMLRDNFLISKMHARCFFSLPKFIYKKIKNELV</sequence>
<dbReference type="PANTHER" id="PTHR48090:SF7">
    <property type="entry name" value="RFBJ PROTEIN"/>
    <property type="match status" value="1"/>
</dbReference>
<dbReference type="InterPro" id="IPR050256">
    <property type="entry name" value="Glycosyltransferase_2"/>
</dbReference>
<gene>
    <name evidence="2" type="ORF">F1B92_05980</name>
</gene>
<dbReference type="InterPro" id="IPR029044">
    <property type="entry name" value="Nucleotide-diphossugar_trans"/>
</dbReference>
<dbReference type="InterPro" id="IPR001173">
    <property type="entry name" value="Glyco_trans_2-like"/>
</dbReference>
<evidence type="ECO:0000313" key="2">
    <source>
        <dbReference type="EMBL" id="MSN96712.1"/>
    </source>
</evidence>
<dbReference type="Gene3D" id="3.90.550.10">
    <property type="entry name" value="Spore Coat Polysaccharide Biosynthesis Protein SpsA, Chain A"/>
    <property type="match status" value="1"/>
</dbReference>
<dbReference type="GO" id="GO:0016740">
    <property type="term" value="F:transferase activity"/>
    <property type="evidence" value="ECO:0007669"/>
    <property type="project" value="UniProtKB-KW"/>
</dbReference>
<feature type="domain" description="Glycosyltransferase 2-like" evidence="1">
    <location>
        <begin position="6"/>
        <end position="126"/>
    </location>
</feature>
<dbReference type="RefSeq" id="WP_154570978.1">
    <property type="nucleotide sequence ID" value="NZ_VWSJ01000023.1"/>
</dbReference>
<dbReference type="SUPFAM" id="SSF53448">
    <property type="entry name" value="Nucleotide-diphospho-sugar transferases"/>
    <property type="match status" value="1"/>
</dbReference>
<comment type="caution">
    <text evidence="2">The sequence shown here is derived from an EMBL/GenBank/DDBJ whole genome shotgun (WGS) entry which is preliminary data.</text>
</comment>
<dbReference type="PANTHER" id="PTHR48090">
    <property type="entry name" value="UNDECAPRENYL-PHOSPHATE 4-DEOXY-4-FORMAMIDO-L-ARABINOSE TRANSFERASE-RELATED"/>
    <property type="match status" value="1"/>
</dbReference>
<dbReference type="Proteomes" id="UP000476338">
    <property type="component" value="Unassembled WGS sequence"/>
</dbReference>
<keyword evidence="3" id="KW-1185">Reference proteome</keyword>
<reference evidence="2 3" key="2">
    <citation type="submission" date="2020-03" db="EMBL/GenBank/DDBJ databases">
        <title>Campylobacter portucalensis sp. nov., a new species of Campylobacter isolated from the reproductive tract of bulls.</title>
        <authorList>
            <person name="Silva M.F."/>
            <person name="Pereira G."/>
            <person name="Carneiro C."/>
            <person name="Hemphill A."/>
            <person name="Mateus L."/>
            <person name="Lopes-Da-Costa L."/>
            <person name="Silva E."/>
        </authorList>
    </citation>
    <scope>NUCLEOTIDE SEQUENCE [LARGE SCALE GENOMIC DNA]</scope>
    <source>
        <strain evidence="2 3">FMV-PI01</strain>
    </source>
</reference>
<name>A0A6L5WJU1_9BACT</name>
<dbReference type="EMBL" id="VWSJ01000023">
    <property type="protein sequence ID" value="MSN96712.1"/>
    <property type="molecule type" value="Genomic_DNA"/>
</dbReference>
<organism evidence="2 3">
    <name type="scientific">Campylobacter portucalensis</name>
    <dbReference type="NCBI Taxonomy" id="2608384"/>
    <lineage>
        <taxon>Bacteria</taxon>
        <taxon>Pseudomonadati</taxon>
        <taxon>Campylobacterota</taxon>
        <taxon>Epsilonproteobacteria</taxon>
        <taxon>Campylobacterales</taxon>
        <taxon>Campylobacteraceae</taxon>
        <taxon>Campylobacter</taxon>
    </lineage>
</organism>
<keyword evidence="2" id="KW-0808">Transferase</keyword>
<dbReference type="Pfam" id="PF00535">
    <property type="entry name" value="Glycos_transf_2"/>
    <property type="match status" value="1"/>
</dbReference>